<dbReference type="SUPFAM" id="SSF75005">
    <property type="entry name" value="Arabinanase/levansucrase/invertase"/>
    <property type="match status" value="1"/>
</dbReference>
<organism evidence="5 6">
    <name type="scientific">Sphingobacterium multivorum</name>
    <dbReference type="NCBI Taxonomy" id="28454"/>
    <lineage>
        <taxon>Bacteria</taxon>
        <taxon>Pseudomonadati</taxon>
        <taxon>Bacteroidota</taxon>
        <taxon>Sphingobacteriia</taxon>
        <taxon>Sphingobacteriales</taxon>
        <taxon>Sphingobacteriaceae</taxon>
        <taxon>Sphingobacterium</taxon>
    </lineage>
</organism>
<evidence type="ECO:0000313" key="6">
    <source>
        <dbReference type="Proteomes" id="UP000251241"/>
    </source>
</evidence>
<evidence type="ECO:0000256" key="3">
    <source>
        <dbReference type="ARBA" id="ARBA00023295"/>
    </source>
</evidence>
<name>A0A2X2IS09_SPHMU</name>
<gene>
    <name evidence="5" type="primary">sacA</name>
    <name evidence="5" type="ORF">NCTC11343_01619</name>
</gene>
<protein>
    <submittedName>
        <fullName evidence="5">Sucrose-6-phosphate hydrolase</fullName>
        <ecNumber evidence="5">3.2.1.26</ecNumber>
    </submittedName>
</protein>
<dbReference type="EMBL" id="UAUU01000005">
    <property type="protein sequence ID" value="SPZ85062.1"/>
    <property type="molecule type" value="Genomic_DNA"/>
</dbReference>
<evidence type="ECO:0000259" key="4">
    <source>
        <dbReference type="Pfam" id="PF00251"/>
    </source>
</evidence>
<dbReference type="AlphaFoldDB" id="A0A2X2IS09"/>
<accession>A0A2X2IS09</accession>
<dbReference type="Pfam" id="PF00251">
    <property type="entry name" value="Glyco_hydro_32N"/>
    <property type="match status" value="1"/>
</dbReference>
<keyword evidence="3 5" id="KW-0326">Glycosidase</keyword>
<evidence type="ECO:0000256" key="1">
    <source>
        <dbReference type="ARBA" id="ARBA00009902"/>
    </source>
</evidence>
<keyword evidence="2 5" id="KW-0378">Hydrolase</keyword>
<proteinExistence type="inferred from homology"/>
<dbReference type="EC" id="3.2.1.26" evidence="5"/>
<feature type="domain" description="Glycosyl hydrolase family 32 N-terminal" evidence="4">
    <location>
        <begin position="22"/>
        <end position="150"/>
    </location>
</feature>
<dbReference type="InterPro" id="IPR013148">
    <property type="entry name" value="Glyco_hydro_32_N"/>
</dbReference>
<dbReference type="PANTHER" id="PTHR43101:SF1">
    <property type="entry name" value="BETA-FRUCTOSIDASE"/>
    <property type="match status" value="1"/>
</dbReference>
<dbReference type="InterPro" id="IPR023296">
    <property type="entry name" value="Glyco_hydro_beta-prop_sf"/>
</dbReference>
<evidence type="ECO:0000256" key="2">
    <source>
        <dbReference type="ARBA" id="ARBA00022801"/>
    </source>
</evidence>
<sequence length="153" mass="17053">MRAITEVLSSGAVGSQDEWIGTGSFIKKGTVYYCFYTGHNSVFTPAEKIMLATSTDLMNWTKQPAMALQAAVGYDRNNFRDPHVYWDEGRNAYVMLVTTRKDGKGILARYQSTDLSSWSMIEPLVATTGTVEKYGIETDAELLECPDLFKNGQ</sequence>
<comment type="similarity">
    <text evidence="1">Belongs to the glycosyl hydrolase 32 family.</text>
</comment>
<dbReference type="Proteomes" id="UP000251241">
    <property type="component" value="Unassembled WGS sequence"/>
</dbReference>
<dbReference type="GO" id="GO:0004564">
    <property type="term" value="F:beta-fructofuranosidase activity"/>
    <property type="evidence" value="ECO:0007669"/>
    <property type="project" value="UniProtKB-EC"/>
</dbReference>
<reference evidence="5 6" key="1">
    <citation type="submission" date="2018-06" db="EMBL/GenBank/DDBJ databases">
        <authorList>
            <consortium name="Pathogen Informatics"/>
            <person name="Doyle S."/>
        </authorList>
    </citation>
    <scope>NUCLEOTIDE SEQUENCE [LARGE SCALE GENOMIC DNA]</scope>
    <source>
        <strain evidence="5 6">NCTC11343</strain>
    </source>
</reference>
<dbReference type="Gene3D" id="2.115.10.20">
    <property type="entry name" value="Glycosyl hydrolase domain, family 43"/>
    <property type="match status" value="1"/>
</dbReference>
<dbReference type="PANTHER" id="PTHR43101">
    <property type="entry name" value="BETA-FRUCTOSIDASE"/>
    <property type="match status" value="1"/>
</dbReference>
<evidence type="ECO:0000313" key="5">
    <source>
        <dbReference type="EMBL" id="SPZ85062.1"/>
    </source>
</evidence>
<dbReference type="InterPro" id="IPR051214">
    <property type="entry name" value="GH32_Enzymes"/>
</dbReference>